<dbReference type="PhylomeDB" id="S7ZI48"/>
<accession>S7ZI48</accession>
<dbReference type="AlphaFoldDB" id="S7ZI48"/>
<gene>
    <name evidence="1" type="ORF">PDE_04899</name>
</gene>
<name>S7ZI48_PENO1</name>
<evidence type="ECO:0000313" key="1">
    <source>
        <dbReference type="EMBL" id="EPS29949.1"/>
    </source>
</evidence>
<dbReference type="HOGENOM" id="CLU_084254_0_0_1"/>
<dbReference type="eggNOG" id="ENOG502S5DH">
    <property type="taxonomic scope" value="Eukaryota"/>
</dbReference>
<dbReference type="OrthoDB" id="4510061at2759"/>
<proteinExistence type="predicted"/>
<reference evidence="1 2" key="1">
    <citation type="journal article" date="2013" name="PLoS ONE">
        <title>Genomic and secretomic analyses reveal unique features of the lignocellulolytic enzyme system of Penicillium decumbens.</title>
        <authorList>
            <person name="Liu G."/>
            <person name="Zhang L."/>
            <person name="Wei X."/>
            <person name="Zou G."/>
            <person name="Qin Y."/>
            <person name="Ma L."/>
            <person name="Li J."/>
            <person name="Zheng H."/>
            <person name="Wang S."/>
            <person name="Wang C."/>
            <person name="Xun L."/>
            <person name="Zhao G.-P."/>
            <person name="Zhou Z."/>
            <person name="Qu Y."/>
        </authorList>
    </citation>
    <scope>NUCLEOTIDE SEQUENCE [LARGE SCALE GENOMIC DNA]</scope>
    <source>
        <strain evidence="2">114-2 / CGMCC 5302</strain>
    </source>
</reference>
<protein>
    <submittedName>
        <fullName evidence="1">Uncharacterized protein</fullName>
    </submittedName>
</protein>
<dbReference type="EMBL" id="KB644412">
    <property type="protein sequence ID" value="EPS29949.1"/>
    <property type="molecule type" value="Genomic_DNA"/>
</dbReference>
<organism evidence="1 2">
    <name type="scientific">Penicillium oxalicum (strain 114-2 / CGMCC 5302)</name>
    <name type="common">Penicillium decumbens</name>
    <dbReference type="NCBI Taxonomy" id="933388"/>
    <lineage>
        <taxon>Eukaryota</taxon>
        <taxon>Fungi</taxon>
        <taxon>Dikarya</taxon>
        <taxon>Ascomycota</taxon>
        <taxon>Pezizomycotina</taxon>
        <taxon>Eurotiomycetes</taxon>
        <taxon>Eurotiomycetidae</taxon>
        <taxon>Eurotiales</taxon>
        <taxon>Aspergillaceae</taxon>
        <taxon>Penicillium</taxon>
    </lineage>
</organism>
<keyword evidence="2" id="KW-1185">Reference proteome</keyword>
<sequence length="180" mass="19961">MADGLNQARAVRIAELMNDYRTLLIHISQQQAQPSPAESQELGYTVLRECHQATQRLLAANFHPNPGSGNGNAETEKAELQRVIIDSSARRFQAHKIYLRVAAVQRWITARTNILHGQPPSPALQPALKNAQATLQGELARITDQYIVADLRAADVRAGYWLGDDPSLETILRYIQAGSR</sequence>
<dbReference type="Proteomes" id="UP000019376">
    <property type="component" value="Unassembled WGS sequence"/>
</dbReference>
<evidence type="ECO:0000313" key="2">
    <source>
        <dbReference type="Proteomes" id="UP000019376"/>
    </source>
</evidence>